<dbReference type="Pfam" id="PF22817">
    <property type="entry name" value="ApeP-like"/>
    <property type="match status" value="1"/>
</dbReference>
<sequence>MEQRVESWIPHRGAMCLLDRVLEVGAEMAVAEVEVPFDGLFVSDGQVPAWVGIEYMAQTVSAWAGGRARGSGEAPRPGLLLGTRRYEVDCDGFPSGARLRIEARCELIGGNGLGQFDCRIEMDGRQVATAKLTVLDPPKDANPLARNEA</sequence>
<evidence type="ECO:0000313" key="1">
    <source>
        <dbReference type="EMBL" id="TFZ00401.1"/>
    </source>
</evidence>
<accession>A0A4Z0BNI8</accession>
<reference evidence="1 2" key="1">
    <citation type="submission" date="2019-03" db="EMBL/GenBank/DDBJ databases">
        <title>Ramlibacter henchirensis DSM 14656, whole genome shotgun sequence.</title>
        <authorList>
            <person name="Zhang X."/>
            <person name="Feng G."/>
            <person name="Zhu H."/>
        </authorList>
    </citation>
    <scope>NUCLEOTIDE SEQUENCE [LARGE SCALE GENOMIC DNA]</scope>
    <source>
        <strain evidence="1 2">DSM 14656</strain>
    </source>
</reference>
<protein>
    <recommendedName>
        <fullName evidence="3">3-hydroxylacyl-ACP dehydratase</fullName>
    </recommendedName>
</protein>
<dbReference type="CDD" id="cd01289">
    <property type="entry name" value="FabA_like"/>
    <property type="match status" value="1"/>
</dbReference>
<keyword evidence="2" id="KW-1185">Reference proteome</keyword>
<gene>
    <name evidence="1" type="ORF">EZ313_18220</name>
</gene>
<dbReference type="PIRSF" id="PIRSF020565">
    <property type="entry name" value="3Ho_Ac_ACP_DH_prd"/>
    <property type="match status" value="1"/>
</dbReference>
<dbReference type="RefSeq" id="WP_135264743.1">
    <property type="nucleotide sequence ID" value="NZ_SMLM01000003.1"/>
</dbReference>
<name>A0A4Z0BNI8_9BURK</name>
<dbReference type="Proteomes" id="UP000298180">
    <property type="component" value="Unassembled WGS sequence"/>
</dbReference>
<proteinExistence type="predicted"/>
<dbReference type="SUPFAM" id="SSF54637">
    <property type="entry name" value="Thioesterase/thiol ester dehydrase-isomerase"/>
    <property type="match status" value="1"/>
</dbReference>
<organism evidence="1 2">
    <name type="scientific">Ramlibacter henchirensis</name>
    <dbReference type="NCBI Taxonomy" id="204072"/>
    <lineage>
        <taxon>Bacteria</taxon>
        <taxon>Pseudomonadati</taxon>
        <taxon>Pseudomonadota</taxon>
        <taxon>Betaproteobacteria</taxon>
        <taxon>Burkholderiales</taxon>
        <taxon>Comamonadaceae</taxon>
        <taxon>Ramlibacter</taxon>
    </lineage>
</organism>
<comment type="caution">
    <text evidence="1">The sequence shown here is derived from an EMBL/GenBank/DDBJ whole genome shotgun (WGS) entry which is preliminary data.</text>
</comment>
<dbReference type="InterPro" id="IPR016776">
    <property type="entry name" value="ApeP-like_dehydratase"/>
</dbReference>
<evidence type="ECO:0000313" key="2">
    <source>
        <dbReference type="Proteomes" id="UP000298180"/>
    </source>
</evidence>
<dbReference type="EMBL" id="SMLM01000003">
    <property type="protein sequence ID" value="TFZ00401.1"/>
    <property type="molecule type" value="Genomic_DNA"/>
</dbReference>
<dbReference type="InterPro" id="IPR029069">
    <property type="entry name" value="HotDog_dom_sf"/>
</dbReference>
<dbReference type="AlphaFoldDB" id="A0A4Z0BNI8"/>
<dbReference type="OrthoDB" id="9800188at2"/>
<dbReference type="Gene3D" id="3.10.129.10">
    <property type="entry name" value="Hotdog Thioesterase"/>
    <property type="match status" value="1"/>
</dbReference>
<evidence type="ECO:0008006" key="3">
    <source>
        <dbReference type="Google" id="ProtNLM"/>
    </source>
</evidence>